<dbReference type="Proteomes" id="UP001174909">
    <property type="component" value="Unassembled WGS sequence"/>
</dbReference>
<reference evidence="1" key="1">
    <citation type="submission" date="2023-03" db="EMBL/GenBank/DDBJ databases">
        <authorList>
            <person name="Steffen K."/>
            <person name="Cardenas P."/>
        </authorList>
    </citation>
    <scope>NUCLEOTIDE SEQUENCE</scope>
</reference>
<dbReference type="EMBL" id="CASHTH010003834">
    <property type="protein sequence ID" value="CAI8050129.1"/>
    <property type="molecule type" value="Genomic_DNA"/>
</dbReference>
<sequence length="113" mass="12584">MDLFNTSGFPDCDVDTIIQTEMQYSNGTLDFQLDDAQYNGASGYHANDPTLTSVSLGPGKCTHATVPNGIGRMVTREKNNVRLFVLSPFPHRSHVQNHVLSPHHRNSDYYVFG</sequence>
<accession>A0AA35TLB5</accession>
<gene>
    <name evidence="1" type="ORF">GBAR_LOCUS27571</name>
</gene>
<name>A0AA35TLB5_GEOBA</name>
<evidence type="ECO:0000313" key="2">
    <source>
        <dbReference type="Proteomes" id="UP001174909"/>
    </source>
</evidence>
<protein>
    <submittedName>
        <fullName evidence="1">Uncharacterized protein</fullName>
    </submittedName>
</protein>
<proteinExistence type="predicted"/>
<dbReference type="AlphaFoldDB" id="A0AA35TLB5"/>
<keyword evidence="2" id="KW-1185">Reference proteome</keyword>
<organism evidence="1 2">
    <name type="scientific">Geodia barretti</name>
    <name type="common">Barrett's horny sponge</name>
    <dbReference type="NCBI Taxonomy" id="519541"/>
    <lineage>
        <taxon>Eukaryota</taxon>
        <taxon>Metazoa</taxon>
        <taxon>Porifera</taxon>
        <taxon>Demospongiae</taxon>
        <taxon>Heteroscleromorpha</taxon>
        <taxon>Tetractinellida</taxon>
        <taxon>Astrophorina</taxon>
        <taxon>Geodiidae</taxon>
        <taxon>Geodia</taxon>
    </lineage>
</organism>
<comment type="caution">
    <text evidence="1">The sequence shown here is derived from an EMBL/GenBank/DDBJ whole genome shotgun (WGS) entry which is preliminary data.</text>
</comment>
<evidence type="ECO:0000313" key="1">
    <source>
        <dbReference type="EMBL" id="CAI8050129.1"/>
    </source>
</evidence>